<dbReference type="RefSeq" id="WP_147333073.1">
    <property type="nucleotide sequence ID" value="NZ_CP011509.1"/>
</dbReference>
<feature type="compositionally biased region" description="Polar residues" evidence="1">
    <location>
        <begin position="353"/>
        <end position="363"/>
    </location>
</feature>
<dbReference type="Proteomes" id="UP000256345">
    <property type="component" value="Unassembled WGS sequence"/>
</dbReference>
<evidence type="ECO:0000313" key="2">
    <source>
        <dbReference type="EMBL" id="REG27095.1"/>
    </source>
</evidence>
<sequence length="509" mass="54783">MGNTPTRYGRAVIVVAVASFTLTNPGCRCPGAPANDPGGTPAKAPAPIVKATPPAATPQVVIPPRPQAFPPSVPPATVSGNIPLAVPLPEQINSPVQIRPNFDYFSWQSFIALNWPAASGSRGVPAQPGNPDVFLKATPGTPVVWGTYKDSEELFGQGNQRPTPWDSTTIPVNPCPNAPAGQKTLIFLSKGNTPLMQTKQAFSFPLIDQRNNYVYFDIRYNQAQYDFIRGQDADPASWLYLAKNLVPKENVPKGLQMPMSSPPSTLGSIMVKAAWRIKTDKDDASRYYSTPAFIYNPQTSTCVPATVLLVGLHIAHKVSPFTEWVWSTFEQVDNVPPDAGVTPPPAPPPAGYSFNNGTGSPATPNGYDYRPPVAPSIKAGAQPGASTLKPVQVTRVNPIPDTPQGASTRDLNAYYQQLLKGTVWQYYQLIVTQWPFQPGLDNFVLMQNGGVYPRDSGAAFPVNGAINTTMETYLQTQNDAAGAGGNSCMECHYGAGQSDFSWGLNRRAH</sequence>
<accession>A0ABX9JU11</accession>
<organism evidence="2 3">
    <name type="scientific">Archangium gephyra</name>
    <dbReference type="NCBI Taxonomy" id="48"/>
    <lineage>
        <taxon>Bacteria</taxon>
        <taxon>Pseudomonadati</taxon>
        <taxon>Myxococcota</taxon>
        <taxon>Myxococcia</taxon>
        <taxon>Myxococcales</taxon>
        <taxon>Cystobacterineae</taxon>
        <taxon>Archangiaceae</taxon>
        <taxon>Archangium</taxon>
    </lineage>
</organism>
<dbReference type="EMBL" id="QUMU01000010">
    <property type="protein sequence ID" value="REG27095.1"/>
    <property type="molecule type" value="Genomic_DNA"/>
</dbReference>
<name>A0ABX9JU11_9BACT</name>
<reference evidence="2 3" key="1">
    <citation type="submission" date="2018-08" db="EMBL/GenBank/DDBJ databases">
        <title>Genomic Encyclopedia of Archaeal and Bacterial Type Strains, Phase II (KMG-II): from individual species to whole genera.</title>
        <authorList>
            <person name="Goeker M."/>
        </authorList>
    </citation>
    <scope>NUCLEOTIDE SEQUENCE [LARGE SCALE GENOMIC DNA]</scope>
    <source>
        <strain evidence="2 3">DSM 2261</strain>
    </source>
</reference>
<evidence type="ECO:0000256" key="1">
    <source>
        <dbReference type="SAM" id="MobiDB-lite"/>
    </source>
</evidence>
<comment type="caution">
    <text evidence="2">The sequence shown here is derived from an EMBL/GenBank/DDBJ whole genome shotgun (WGS) entry which is preliminary data.</text>
</comment>
<evidence type="ECO:0008006" key="4">
    <source>
        <dbReference type="Google" id="ProtNLM"/>
    </source>
</evidence>
<gene>
    <name evidence="2" type="ORF">ATI61_110102</name>
</gene>
<keyword evidence="3" id="KW-1185">Reference proteome</keyword>
<proteinExistence type="predicted"/>
<protein>
    <recommendedName>
        <fullName evidence="4">Cytochrome c family protein</fullName>
    </recommendedName>
</protein>
<feature type="region of interest" description="Disordered" evidence="1">
    <location>
        <begin position="336"/>
        <end position="407"/>
    </location>
</feature>
<evidence type="ECO:0000313" key="3">
    <source>
        <dbReference type="Proteomes" id="UP000256345"/>
    </source>
</evidence>